<proteinExistence type="predicted"/>
<accession>A0A1V0SK35</accession>
<name>A0A1V0SK35_9VIRU</name>
<protein>
    <submittedName>
        <fullName evidence="1">Uncharacterized protein</fullName>
    </submittedName>
</protein>
<gene>
    <name evidence="1" type="ORF">Klosneuvirus_3_244</name>
</gene>
<reference evidence="1" key="1">
    <citation type="journal article" date="2017" name="Science">
        <title>Giant viruses with an expanded complement of translation system components.</title>
        <authorList>
            <person name="Schulz F."/>
            <person name="Yutin N."/>
            <person name="Ivanova N.N."/>
            <person name="Ortega D.R."/>
            <person name="Lee T.K."/>
            <person name="Vierheilig J."/>
            <person name="Daims H."/>
            <person name="Horn M."/>
            <person name="Wagner M."/>
            <person name="Jensen G.J."/>
            <person name="Kyrpides N.C."/>
            <person name="Koonin E.V."/>
            <person name="Woyke T."/>
        </authorList>
    </citation>
    <scope>NUCLEOTIDE SEQUENCE</scope>
    <source>
        <strain evidence="1">KNV1</strain>
    </source>
</reference>
<dbReference type="EMBL" id="KY684110">
    <property type="protein sequence ID" value="ARF12109.1"/>
    <property type="molecule type" value="Genomic_DNA"/>
</dbReference>
<sequence>MDLHTIILVPGQLSQTLKTVCEAKHLLILTKESTYESASEALFNGAKFTGTLCLKVADGNTLVLPNAEDFITKKGTLQLVYDLTTRIPPTKSENYQFILVTDTTEPEPKSKEAQLAEYAKKYAKIMSTKEFTDYNVPKTTLSKPYELKVTSGLLTTHKQNGSDVTGHTTRNYNVSVSDAKSAHENNAMYIGQKYTGQIIKLMIDDGKSEKEGGHIVMVKDLGETAHITYRSGIKAALSGSVLEKYNTGVYEFQLQEIDSSSKQNPKIKVSKVGDTEVLVSGWYTYALEQK</sequence>
<organism evidence="1">
    <name type="scientific">Klosneuvirus KNV1</name>
    <dbReference type="NCBI Taxonomy" id="1977640"/>
    <lineage>
        <taxon>Viruses</taxon>
        <taxon>Varidnaviria</taxon>
        <taxon>Bamfordvirae</taxon>
        <taxon>Nucleocytoviricota</taxon>
        <taxon>Megaviricetes</taxon>
        <taxon>Imitervirales</taxon>
        <taxon>Mimiviridae</taxon>
        <taxon>Klosneuvirinae</taxon>
        <taxon>Klosneuvirus</taxon>
    </lineage>
</organism>
<evidence type="ECO:0000313" key="1">
    <source>
        <dbReference type="EMBL" id="ARF12109.1"/>
    </source>
</evidence>